<comment type="caution">
    <text evidence="2">The sequence shown here is derived from an EMBL/GenBank/DDBJ whole genome shotgun (WGS) entry which is preliminary data.</text>
</comment>
<accession>X0SSL9</accession>
<feature type="region of interest" description="Disordered" evidence="1">
    <location>
        <begin position="22"/>
        <end position="67"/>
    </location>
</feature>
<proteinExistence type="predicted"/>
<dbReference type="AlphaFoldDB" id="X0SSL9"/>
<dbReference type="EMBL" id="BARS01002301">
    <property type="protein sequence ID" value="GAF83954.1"/>
    <property type="molecule type" value="Genomic_DNA"/>
</dbReference>
<evidence type="ECO:0000313" key="2">
    <source>
        <dbReference type="EMBL" id="GAF83954.1"/>
    </source>
</evidence>
<gene>
    <name evidence="2" type="ORF">S01H1_04349</name>
</gene>
<name>X0SSL9_9ZZZZ</name>
<reference evidence="2" key="1">
    <citation type="journal article" date="2014" name="Front. Microbiol.">
        <title>High frequency of phylogenetically diverse reductive dehalogenase-homologous genes in deep subseafloor sedimentary metagenomes.</title>
        <authorList>
            <person name="Kawai M."/>
            <person name="Futagami T."/>
            <person name="Toyoda A."/>
            <person name="Takaki Y."/>
            <person name="Nishi S."/>
            <person name="Hori S."/>
            <person name="Arai W."/>
            <person name="Tsubouchi T."/>
            <person name="Morono Y."/>
            <person name="Uchiyama I."/>
            <person name="Ito T."/>
            <person name="Fujiyama A."/>
            <person name="Inagaki F."/>
            <person name="Takami H."/>
        </authorList>
    </citation>
    <scope>NUCLEOTIDE SEQUENCE</scope>
    <source>
        <strain evidence="2">Expedition CK06-06</strain>
    </source>
</reference>
<sequence length="155" mass="16746">MTAVAATLLVIVLLQSDREIAEQPRAAEGSIDTVRRDAQSPPGGAEPGLVDRDDGRRAVPKPPPTIERAPAIASLPLQFASQLSGKARHDQLVRQIAEHGFDAWEPPVAVSARNGGQGAVRTSYGEWLELLRAEREFGRPVTEWKAFAYKLGANS</sequence>
<evidence type="ECO:0000256" key="1">
    <source>
        <dbReference type="SAM" id="MobiDB-lite"/>
    </source>
</evidence>
<protein>
    <submittedName>
        <fullName evidence="2">Uncharacterized protein</fullName>
    </submittedName>
</protein>
<organism evidence="2">
    <name type="scientific">marine sediment metagenome</name>
    <dbReference type="NCBI Taxonomy" id="412755"/>
    <lineage>
        <taxon>unclassified sequences</taxon>
        <taxon>metagenomes</taxon>
        <taxon>ecological metagenomes</taxon>
    </lineage>
</organism>